<evidence type="ECO:0000313" key="2">
    <source>
        <dbReference type="Proteomes" id="UP001501676"/>
    </source>
</evidence>
<dbReference type="RefSeq" id="WP_345729498.1">
    <property type="nucleotide sequence ID" value="NZ_BAAAYN010000024.1"/>
</dbReference>
<dbReference type="EMBL" id="BAAAYN010000024">
    <property type="protein sequence ID" value="GAA3389152.1"/>
    <property type="molecule type" value="Genomic_DNA"/>
</dbReference>
<name>A0ABP6T079_9ACTN</name>
<keyword evidence="2" id="KW-1185">Reference proteome</keyword>
<accession>A0ABP6T079</accession>
<evidence type="ECO:0000313" key="1">
    <source>
        <dbReference type="EMBL" id="GAA3389152.1"/>
    </source>
</evidence>
<dbReference type="Proteomes" id="UP001501676">
    <property type="component" value="Unassembled WGS sequence"/>
</dbReference>
<reference evidence="2" key="1">
    <citation type="journal article" date="2019" name="Int. J. Syst. Evol. Microbiol.">
        <title>The Global Catalogue of Microorganisms (GCM) 10K type strain sequencing project: providing services to taxonomists for standard genome sequencing and annotation.</title>
        <authorList>
            <consortium name="The Broad Institute Genomics Platform"/>
            <consortium name="The Broad Institute Genome Sequencing Center for Infectious Disease"/>
            <person name="Wu L."/>
            <person name="Ma J."/>
        </authorList>
    </citation>
    <scope>NUCLEOTIDE SEQUENCE [LARGE SCALE GENOMIC DNA]</scope>
    <source>
        <strain evidence="2">JCM 9458</strain>
    </source>
</reference>
<organism evidence="1 2">
    <name type="scientific">Cryptosporangium minutisporangium</name>
    <dbReference type="NCBI Taxonomy" id="113569"/>
    <lineage>
        <taxon>Bacteria</taxon>
        <taxon>Bacillati</taxon>
        <taxon>Actinomycetota</taxon>
        <taxon>Actinomycetes</taxon>
        <taxon>Cryptosporangiales</taxon>
        <taxon>Cryptosporangiaceae</taxon>
        <taxon>Cryptosporangium</taxon>
    </lineage>
</organism>
<comment type="caution">
    <text evidence="1">The sequence shown here is derived from an EMBL/GenBank/DDBJ whole genome shotgun (WGS) entry which is preliminary data.</text>
</comment>
<protein>
    <submittedName>
        <fullName evidence="1">Uncharacterized protein</fullName>
    </submittedName>
</protein>
<gene>
    <name evidence="1" type="ORF">GCM10020369_38160</name>
</gene>
<proteinExistence type="predicted"/>
<sequence>MTSGLHRGLAFPRALLAIVVVVVAVVTLTPQAASAAPSRNPSLIINGYVEDGCLSANYSNSYIADCGSGSGYHKWRRIYLPLGGSGCRTTRADSVSR</sequence>